<comment type="caution">
    <text evidence="1">The sequence shown here is derived from an EMBL/GenBank/DDBJ whole genome shotgun (WGS) entry which is preliminary data.</text>
</comment>
<gene>
    <name evidence="1" type="ORF">QTN89_19005</name>
</gene>
<reference evidence="1 2" key="1">
    <citation type="submission" date="2023-06" db="EMBL/GenBank/DDBJ databases">
        <title>Roseiconus lacunae JC819 isolated from Gulf of Mannar region, Tamil Nadu.</title>
        <authorList>
            <person name="Pk S."/>
            <person name="Ch S."/>
            <person name="Ch V.R."/>
        </authorList>
    </citation>
    <scope>NUCLEOTIDE SEQUENCE [LARGE SCALE GENOMIC DNA]</scope>
    <source>
        <strain evidence="1 2">JC819</strain>
    </source>
</reference>
<evidence type="ECO:0000313" key="2">
    <source>
        <dbReference type="Proteomes" id="UP001239462"/>
    </source>
</evidence>
<name>A0ABT7PMN6_9BACT</name>
<evidence type="ECO:0008006" key="3">
    <source>
        <dbReference type="Google" id="ProtNLM"/>
    </source>
</evidence>
<keyword evidence="2" id="KW-1185">Reference proteome</keyword>
<accession>A0ABT7PMN6</accession>
<evidence type="ECO:0000313" key="1">
    <source>
        <dbReference type="EMBL" id="MDM4017546.1"/>
    </source>
</evidence>
<dbReference type="RefSeq" id="WP_289165030.1">
    <property type="nucleotide sequence ID" value="NZ_JASZZN010000014.1"/>
</dbReference>
<organism evidence="1 2">
    <name type="scientific">Roseiconus lacunae</name>
    <dbReference type="NCBI Taxonomy" id="2605694"/>
    <lineage>
        <taxon>Bacteria</taxon>
        <taxon>Pseudomonadati</taxon>
        <taxon>Planctomycetota</taxon>
        <taxon>Planctomycetia</taxon>
        <taxon>Pirellulales</taxon>
        <taxon>Pirellulaceae</taxon>
        <taxon>Roseiconus</taxon>
    </lineage>
</organism>
<dbReference type="InterPro" id="IPR017853">
    <property type="entry name" value="GH"/>
</dbReference>
<dbReference type="SUPFAM" id="SSF51445">
    <property type="entry name" value="(Trans)glycosidases"/>
    <property type="match status" value="1"/>
</dbReference>
<proteinExistence type="predicted"/>
<sequence>MNRTIKHGVFDWLFRSIVCLGFFAPPAFSDEPSLRPWGKNPWYWSLGGEPVLLLGGSDDDNLFQWPKEKLIPQLDRIVAAGGNVIRNTMSDRQDGGFEVYPFRQLDNGKYDLEQWNPEYWGRFETLLRETAQRRIVVQIEVWDRFDLTDVRKNDPYRWEKKHPYNPRNNVNYTFEESGFETRYPDHPGANKQPFFFTTPLQKNNQTVLKYQAKFVDKLLSHSLKYDHVLYCIDNETKAEKEWAEHWARQIKARAREANRTVMVTEMWDDWDLKAERHRRTFDHPELYDYVDVSQNNQNQGEKHWDNFLFVRRYLADHPRPMNTTKTYGADGNKFGHSDQDAIERFWRHLLAGAASIRFHRPDSGLGINDKAFACIRAARLLENEVRVWDLAPANELMRFRSDNEAYLAANKDRTTLVVYFPAETKPSLDRDIALNVDLPAGRYRRIWIDIDRGNRLGEFDEAPVSSRLHPPGKGNMVAILVATPE</sequence>
<protein>
    <recommendedName>
        <fullName evidence="3">Collagen-binding domain-containing protein</fullName>
    </recommendedName>
</protein>
<dbReference type="Proteomes" id="UP001239462">
    <property type="component" value="Unassembled WGS sequence"/>
</dbReference>
<dbReference type="Gene3D" id="3.20.20.80">
    <property type="entry name" value="Glycosidases"/>
    <property type="match status" value="1"/>
</dbReference>
<dbReference type="EMBL" id="JASZZN010000014">
    <property type="protein sequence ID" value="MDM4017546.1"/>
    <property type="molecule type" value="Genomic_DNA"/>
</dbReference>